<dbReference type="EMBL" id="JAIFRO010000004">
    <property type="protein sequence ID" value="MBX4335910.1"/>
    <property type="molecule type" value="Genomic_DNA"/>
</dbReference>
<protein>
    <submittedName>
        <fullName evidence="8">Type IV secretion system protein</fullName>
    </submittedName>
</protein>
<feature type="transmembrane region" description="Helical" evidence="6">
    <location>
        <begin position="203"/>
        <end position="227"/>
    </location>
</feature>
<organism evidence="8 11">
    <name type="scientific">Bartonella raoultii</name>
    <dbReference type="NCBI Taxonomy" id="1457020"/>
    <lineage>
        <taxon>Bacteria</taxon>
        <taxon>Pseudomonadati</taxon>
        <taxon>Pseudomonadota</taxon>
        <taxon>Alphaproteobacteria</taxon>
        <taxon>Hyphomicrobiales</taxon>
        <taxon>Bartonellaceae</taxon>
        <taxon>Bartonella</taxon>
    </lineage>
</organism>
<evidence type="ECO:0000256" key="4">
    <source>
        <dbReference type="ARBA" id="ARBA00022989"/>
    </source>
</evidence>
<dbReference type="EMBL" id="JAIFRO010000004">
    <property type="protein sequence ID" value="MBX4335912.1"/>
    <property type="molecule type" value="Genomic_DNA"/>
</dbReference>
<feature type="transmembrane region" description="Helical" evidence="6">
    <location>
        <begin position="172"/>
        <end position="191"/>
    </location>
</feature>
<evidence type="ECO:0000256" key="1">
    <source>
        <dbReference type="ARBA" id="ARBA00004141"/>
    </source>
</evidence>
<keyword evidence="4 6" id="KW-1133">Transmembrane helix</keyword>
<feature type="transmembrane region" description="Helical" evidence="6">
    <location>
        <begin position="142"/>
        <end position="166"/>
    </location>
</feature>
<dbReference type="EMBL" id="JAIFRO010000004">
    <property type="protein sequence ID" value="MBX4335906.1"/>
    <property type="molecule type" value="Genomic_DNA"/>
</dbReference>
<feature type="transmembrane region" description="Helical" evidence="6">
    <location>
        <begin position="239"/>
        <end position="258"/>
    </location>
</feature>
<accession>A0ABS7I8D7</accession>
<comment type="subcellular location">
    <subcellularLocation>
        <location evidence="1">Membrane</location>
        <topology evidence="1">Multi-pass membrane protein</topology>
    </subcellularLocation>
</comment>
<feature type="transmembrane region" description="Helical" evidence="6">
    <location>
        <begin position="28"/>
        <end position="51"/>
    </location>
</feature>
<evidence type="ECO:0000313" key="9">
    <source>
        <dbReference type="EMBL" id="MBX4335910.1"/>
    </source>
</evidence>
<evidence type="ECO:0000256" key="6">
    <source>
        <dbReference type="SAM" id="Phobius"/>
    </source>
</evidence>
<name>A0ABS7I8D7_9HYPH</name>
<dbReference type="EMBL" id="JAIFRO010000004">
    <property type="protein sequence ID" value="MBX4335907.1"/>
    <property type="molecule type" value="Genomic_DNA"/>
</dbReference>
<evidence type="ECO:0000313" key="10">
    <source>
        <dbReference type="EMBL" id="MBX4335912.1"/>
    </source>
</evidence>
<keyword evidence="11" id="KW-1185">Reference proteome</keyword>
<dbReference type="Pfam" id="PF04610">
    <property type="entry name" value="TrbL"/>
    <property type="match status" value="1"/>
</dbReference>
<dbReference type="Proteomes" id="UP000746918">
    <property type="component" value="Unassembled WGS sequence"/>
</dbReference>
<sequence>MAFQLFTELFNIIETATQTYITDISKTVITVATPFISTGLTIAFIVYAILVMRGTIEMPVSEFLSRCLRMSIVISIAITSGLYQQEITDIIIKTPSELFQALIKDPADNTKLSDLLDQAAKNGFSYANQNFEEAVYFNSDGFLFALFGILMLLATCSFLAIGSAFILLAKVIISLLAGLGPFFILALLWQATRRFFDQWIVQILSYTILIVFLSTLFNLMMRIFLLYTQSMQIDYSYNMGYTLGGAIILSIIFTILLFKLSGMAHSLAKGITLGHLWRGSYKN</sequence>
<comment type="similarity">
    <text evidence="2">Belongs to the TrbL/VirB6 family.</text>
</comment>
<evidence type="ECO:0000256" key="3">
    <source>
        <dbReference type="ARBA" id="ARBA00022692"/>
    </source>
</evidence>
<reference evidence="8 11" key="1">
    <citation type="submission" date="2021-08" db="EMBL/GenBank/DDBJ databases">
        <title>Bartonella raoulti 094 sp. nov.</title>
        <authorList>
            <person name="Zgheib R."/>
            <person name="Hammoud A."/>
        </authorList>
    </citation>
    <scope>NUCLEOTIDE SEQUENCE [LARGE SCALE GENOMIC DNA]</scope>
    <source>
        <strain evidence="8 11">094</strain>
    </source>
</reference>
<keyword evidence="3 6" id="KW-0812">Transmembrane</keyword>
<evidence type="ECO:0000256" key="2">
    <source>
        <dbReference type="ARBA" id="ARBA00007802"/>
    </source>
</evidence>
<dbReference type="RefSeq" id="WP_220717267.1">
    <property type="nucleotide sequence ID" value="NZ_JAIFRO010000004.1"/>
</dbReference>
<keyword evidence="5 6" id="KW-0472">Membrane</keyword>
<comment type="caution">
    <text evidence="8">The sequence shown here is derived from an EMBL/GenBank/DDBJ whole genome shotgun (WGS) entry which is preliminary data.</text>
</comment>
<evidence type="ECO:0000256" key="5">
    <source>
        <dbReference type="ARBA" id="ARBA00023136"/>
    </source>
</evidence>
<dbReference type="InterPro" id="IPR007688">
    <property type="entry name" value="Conjugal_tfr_TrbL/VirB6"/>
</dbReference>
<gene>
    <name evidence="7" type="ORF">K3248_04805</name>
    <name evidence="8" type="ORF">K3248_04815</name>
    <name evidence="9" type="ORF">K3248_04830</name>
    <name evidence="10" type="ORF">K3248_04840</name>
</gene>
<evidence type="ECO:0000313" key="11">
    <source>
        <dbReference type="Proteomes" id="UP000746918"/>
    </source>
</evidence>
<evidence type="ECO:0000313" key="8">
    <source>
        <dbReference type="EMBL" id="MBX4335907.1"/>
    </source>
</evidence>
<proteinExistence type="inferred from homology"/>
<evidence type="ECO:0000313" key="7">
    <source>
        <dbReference type="EMBL" id="MBX4335906.1"/>
    </source>
</evidence>